<evidence type="ECO:0000313" key="3">
    <source>
        <dbReference type="Proteomes" id="UP001057580"/>
    </source>
</evidence>
<evidence type="ECO:0000313" key="2">
    <source>
        <dbReference type="EMBL" id="UWM54999.1"/>
    </source>
</evidence>
<proteinExistence type="predicted"/>
<organism evidence="2 3">
    <name type="scientific">Salinirubellus salinus</name>
    <dbReference type="NCBI Taxonomy" id="1364945"/>
    <lineage>
        <taxon>Archaea</taxon>
        <taxon>Methanobacteriati</taxon>
        <taxon>Methanobacteriota</taxon>
        <taxon>Stenosarchaea group</taxon>
        <taxon>Halobacteria</taxon>
        <taxon>Halobacteriales</taxon>
        <taxon>Natronomonadaceae</taxon>
        <taxon>Salinirubellus</taxon>
    </lineage>
</organism>
<reference evidence="2" key="1">
    <citation type="submission" date="2022-09" db="EMBL/GenBank/DDBJ databases">
        <title>Diverse halophilic archaea isolated from saline environments.</title>
        <authorList>
            <person name="Cui H.-L."/>
        </authorList>
    </citation>
    <scope>NUCLEOTIDE SEQUENCE</scope>
    <source>
        <strain evidence="2">ZS-35-S2</strain>
    </source>
</reference>
<keyword evidence="3" id="KW-1185">Reference proteome</keyword>
<dbReference type="GeneID" id="74941089"/>
<accession>A0A9E7R4D0</accession>
<dbReference type="RefSeq" id="WP_260594051.1">
    <property type="nucleotide sequence ID" value="NZ_CP104003.1"/>
</dbReference>
<dbReference type="AlphaFoldDB" id="A0A9E7R4D0"/>
<sequence length="68" mass="7518">MDHEVIEVTLQVTVDSGYPRENAPLEHEIRAFADRIGRLSSVRDIEATAAHPVDLSREAPRPESPGVN</sequence>
<gene>
    <name evidence="2" type="ORF">N0B31_01665</name>
</gene>
<dbReference type="Proteomes" id="UP001057580">
    <property type="component" value="Chromosome"/>
</dbReference>
<evidence type="ECO:0000256" key="1">
    <source>
        <dbReference type="SAM" id="MobiDB-lite"/>
    </source>
</evidence>
<dbReference type="KEGG" id="ssai:N0B31_01665"/>
<dbReference type="EMBL" id="CP104003">
    <property type="protein sequence ID" value="UWM54999.1"/>
    <property type="molecule type" value="Genomic_DNA"/>
</dbReference>
<protein>
    <submittedName>
        <fullName evidence="2">Uncharacterized protein</fullName>
    </submittedName>
</protein>
<feature type="region of interest" description="Disordered" evidence="1">
    <location>
        <begin position="48"/>
        <end position="68"/>
    </location>
</feature>
<name>A0A9E7R4D0_9EURY</name>